<dbReference type="EMBL" id="DXCP01000024">
    <property type="protein sequence ID" value="HIY79411.1"/>
    <property type="molecule type" value="Genomic_DNA"/>
</dbReference>
<proteinExistence type="predicted"/>
<name>A0A9D2CHI7_9ACTN</name>
<comment type="caution">
    <text evidence="1">The sequence shown here is derived from an EMBL/GenBank/DDBJ whole genome shotgun (WGS) entry which is preliminary data.</text>
</comment>
<reference evidence="1" key="2">
    <citation type="submission" date="2021-04" db="EMBL/GenBank/DDBJ databases">
        <authorList>
            <person name="Gilroy R."/>
        </authorList>
    </citation>
    <scope>NUCLEOTIDE SEQUENCE</scope>
    <source>
        <strain evidence="1">ChiHjej10B9-743</strain>
    </source>
</reference>
<reference evidence="1" key="1">
    <citation type="journal article" date="2021" name="PeerJ">
        <title>Extensive microbial diversity within the chicken gut microbiome revealed by metagenomics and culture.</title>
        <authorList>
            <person name="Gilroy R."/>
            <person name="Ravi A."/>
            <person name="Getino M."/>
            <person name="Pursley I."/>
            <person name="Horton D.L."/>
            <person name="Alikhan N.F."/>
            <person name="Baker D."/>
            <person name="Gharbi K."/>
            <person name="Hall N."/>
            <person name="Watson M."/>
            <person name="Adriaenssens E.M."/>
            <person name="Foster-Nyarko E."/>
            <person name="Jarju S."/>
            <person name="Secka A."/>
            <person name="Antonio M."/>
            <person name="Oren A."/>
            <person name="Chaudhuri R.R."/>
            <person name="La Ragione R."/>
            <person name="Hildebrand F."/>
            <person name="Pallen M.J."/>
        </authorList>
    </citation>
    <scope>NUCLEOTIDE SEQUENCE</scope>
    <source>
        <strain evidence="1">ChiHjej10B9-743</strain>
    </source>
</reference>
<evidence type="ECO:0000313" key="1">
    <source>
        <dbReference type="EMBL" id="HIY79411.1"/>
    </source>
</evidence>
<accession>A0A9D2CHI7</accession>
<protein>
    <submittedName>
        <fullName evidence="1">Uncharacterized protein</fullName>
    </submittedName>
</protein>
<gene>
    <name evidence="1" type="ORF">IAA42_03145</name>
</gene>
<sequence>MSILITYTSALEVMRLPEFPELAAQWSERTGYIPEKLPTVEELERILDSCPPLRGLSRPLHLLVSSDNNSHTSKRLVRHVTRLVHPRTAFVRIAEEVCVTSPELLPLQMARVTTILEETLLMCELCGTYAISAGYEDGMLQRRETLTTRKGLEAFLDSMGSCYGKGKVREALPLVCADSGSPYESKLGVRLRAQREQGGYKLSFVSMNEELSLEAIGAEFERKQVRKPDILVLAPAHFGPEARMPFRGIAVDYKGRIHDDPVVAERDDTRRNELLAHGIKPYEIRKKHYDDIDYMDSFVTKIQHDLRLPADDLAFGREARIALHDAMEKIDGVHWGRADLPNL</sequence>
<dbReference type="Proteomes" id="UP000824133">
    <property type="component" value="Unassembled WGS sequence"/>
</dbReference>
<dbReference type="AlphaFoldDB" id="A0A9D2CHI7"/>
<evidence type="ECO:0000313" key="2">
    <source>
        <dbReference type="Proteomes" id="UP000824133"/>
    </source>
</evidence>
<organism evidence="1 2">
    <name type="scientific">Candidatus Olsenella excrementavium</name>
    <dbReference type="NCBI Taxonomy" id="2838709"/>
    <lineage>
        <taxon>Bacteria</taxon>
        <taxon>Bacillati</taxon>
        <taxon>Actinomycetota</taxon>
        <taxon>Coriobacteriia</taxon>
        <taxon>Coriobacteriales</taxon>
        <taxon>Atopobiaceae</taxon>
        <taxon>Olsenella</taxon>
    </lineage>
</organism>